<evidence type="ECO:0000256" key="8">
    <source>
        <dbReference type="ARBA" id="ARBA00023180"/>
    </source>
</evidence>
<evidence type="ECO:0000313" key="11">
    <source>
        <dbReference type="Proteomes" id="UP000838878"/>
    </source>
</evidence>
<keyword evidence="7 9" id="KW-0472">Membrane</keyword>
<dbReference type="PANTHER" id="PTHR48021">
    <property type="match status" value="1"/>
</dbReference>
<protein>
    <recommendedName>
        <fullName evidence="12">Facilitated trehalose transporter Tret1-like</fullName>
    </recommendedName>
</protein>
<feature type="transmembrane region" description="Helical" evidence="9">
    <location>
        <begin position="388"/>
        <end position="409"/>
    </location>
</feature>
<sequence length="470" mass="52143">MSNSTNRKVQYLAGICVSFAFTFTGAVISWPSPAIPKFIYGRTDVIITDEQTSWVVSLAALGALPGCYLGKVLSERAGRRRTILSASIPGLLGALIILFTKSPLVMCFARLLMGISNGVTAVVTMIYLTEIADKEIRGALGMLVQVMMNLGSLAMYSIGPFVSYKVLNSIVLSLSICYALMCLWVPESPYFHLTRGKIPAAKKDFMFIKNTKDEAWADEQIHTMRVHVQANMENESSMKELFTNRKYWNAIYIVTGLKILQYMTGSLAIQSYVEMIFRHTAKISGPMVSIVYGFVQLGAGIGATFLARYFGRRILILTSCTGVALSLTTIGIYFYLQDYQHVSASVLSSIWVLPIAGVLGFNILYAMGLGNIPYILQAELFPINVKTIASSTATMMACILNFVITKTYLNVKNNFGLYTVFWSFASIAYMGIVFIYFCVPETKGKTLEEVQDMQHVKETLGIEKLNEVYE</sequence>
<feature type="transmembrane region" description="Helical" evidence="9">
    <location>
        <begin position="314"/>
        <end position="336"/>
    </location>
</feature>
<name>A0A8J9Y6S8_9NEOP</name>
<feature type="transmembrane region" description="Helical" evidence="9">
    <location>
        <begin position="247"/>
        <end position="269"/>
    </location>
</feature>
<evidence type="ECO:0000256" key="5">
    <source>
        <dbReference type="ARBA" id="ARBA00022692"/>
    </source>
</evidence>
<feature type="non-terminal residue" evidence="10">
    <location>
        <position position="470"/>
    </location>
</feature>
<dbReference type="FunFam" id="1.20.1250.20:FF:000218">
    <property type="entry name" value="facilitated trehalose transporter Tret1"/>
    <property type="match status" value="1"/>
</dbReference>
<feature type="transmembrane region" description="Helical" evidence="9">
    <location>
        <begin position="348"/>
        <end position="376"/>
    </location>
</feature>
<dbReference type="InterPro" id="IPR005828">
    <property type="entry name" value="MFS_sugar_transport-like"/>
</dbReference>
<dbReference type="SUPFAM" id="SSF103473">
    <property type="entry name" value="MFS general substrate transporter"/>
    <property type="match status" value="1"/>
</dbReference>
<evidence type="ECO:0000256" key="4">
    <source>
        <dbReference type="ARBA" id="ARBA00022597"/>
    </source>
</evidence>
<feature type="transmembrane region" description="Helical" evidence="9">
    <location>
        <begin position="52"/>
        <end position="70"/>
    </location>
</feature>
<dbReference type="GO" id="GO:0005886">
    <property type="term" value="C:plasma membrane"/>
    <property type="evidence" value="ECO:0007669"/>
    <property type="project" value="UniProtKB-SubCell"/>
</dbReference>
<evidence type="ECO:0000256" key="2">
    <source>
        <dbReference type="ARBA" id="ARBA00022448"/>
    </source>
</evidence>
<keyword evidence="11" id="KW-1185">Reference proteome</keyword>
<keyword evidence="2" id="KW-0813">Transport</keyword>
<keyword evidence="4" id="KW-0762">Sugar transport</keyword>
<dbReference type="Pfam" id="PF00083">
    <property type="entry name" value="Sugar_tr"/>
    <property type="match status" value="1"/>
</dbReference>
<proteinExistence type="predicted"/>
<dbReference type="InterPro" id="IPR050549">
    <property type="entry name" value="MFS_Trehalose_Transporter"/>
</dbReference>
<reference evidence="10" key="1">
    <citation type="submission" date="2021-12" db="EMBL/GenBank/DDBJ databases">
        <authorList>
            <person name="Martin H S."/>
        </authorList>
    </citation>
    <scope>NUCLEOTIDE SEQUENCE</scope>
</reference>
<comment type="subcellular location">
    <subcellularLocation>
        <location evidence="1">Cell membrane</location>
        <topology evidence="1">Multi-pass membrane protein</topology>
    </subcellularLocation>
</comment>
<evidence type="ECO:0000256" key="7">
    <source>
        <dbReference type="ARBA" id="ARBA00023136"/>
    </source>
</evidence>
<dbReference type="InterPro" id="IPR003663">
    <property type="entry name" value="Sugar/inositol_transpt"/>
</dbReference>
<dbReference type="PROSITE" id="PS00217">
    <property type="entry name" value="SUGAR_TRANSPORT_2"/>
    <property type="match status" value="1"/>
</dbReference>
<evidence type="ECO:0008006" key="12">
    <source>
        <dbReference type="Google" id="ProtNLM"/>
    </source>
</evidence>
<accession>A0A8J9Y6S8</accession>
<dbReference type="OrthoDB" id="6339427at2759"/>
<evidence type="ECO:0000256" key="9">
    <source>
        <dbReference type="SAM" id="Phobius"/>
    </source>
</evidence>
<feature type="transmembrane region" description="Helical" evidence="9">
    <location>
        <begin position="289"/>
        <end position="307"/>
    </location>
</feature>
<dbReference type="Gene3D" id="1.20.1250.20">
    <property type="entry name" value="MFS general substrate transporter like domains"/>
    <property type="match status" value="1"/>
</dbReference>
<feature type="transmembrane region" description="Helical" evidence="9">
    <location>
        <begin position="140"/>
        <end position="158"/>
    </location>
</feature>
<organism evidence="10 11">
    <name type="scientific">Brenthis ino</name>
    <name type="common">lesser marbled fritillary</name>
    <dbReference type="NCBI Taxonomy" id="405034"/>
    <lineage>
        <taxon>Eukaryota</taxon>
        <taxon>Metazoa</taxon>
        <taxon>Ecdysozoa</taxon>
        <taxon>Arthropoda</taxon>
        <taxon>Hexapoda</taxon>
        <taxon>Insecta</taxon>
        <taxon>Pterygota</taxon>
        <taxon>Neoptera</taxon>
        <taxon>Endopterygota</taxon>
        <taxon>Lepidoptera</taxon>
        <taxon>Glossata</taxon>
        <taxon>Ditrysia</taxon>
        <taxon>Papilionoidea</taxon>
        <taxon>Nymphalidae</taxon>
        <taxon>Heliconiinae</taxon>
        <taxon>Argynnini</taxon>
        <taxon>Brenthis</taxon>
    </lineage>
</organism>
<dbReference type="Proteomes" id="UP000838878">
    <property type="component" value="Chromosome 14"/>
</dbReference>
<dbReference type="AlphaFoldDB" id="A0A8J9Y6S8"/>
<dbReference type="GO" id="GO:0022857">
    <property type="term" value="F:transmembrane transporter activity"/>
    <property type="evidence" value="ECO:0007669"/>
    <property type="project" value="InterPro"/>
</dbReference>
<dbReference type="InterPro" id="IPR005829">
    <property type="entry name" value="Sugar_transporter_CS"/>
</dbReference>
<keyword evidence="3" id="KW-1003">Cell membrane</keyword>
<dbReference type="PRINTS" id="PR00171">
    <property type="entry name" value="SUGRTRNSPORT"/>
</dbReference>
<keyword evidence="5 9" id="KW-0812">Transmembrane</keyword>
<evidence type="ECO:0000256" key="3">
    <source>
        <dbReference type="ARBA" id="ARBA00022475"/>
    </source>
</evidence>
<feature type="transmembrane region" description="Helical" evidence="9">
    <location>
        <begin position="82"/>
        <end position="102"/>
    </location>
</feature>
<evidence type="ECO:0000256" key="1">
    <source>
        <dbReference type="ARBA" id="ARBA00004651"/>
    </source>
</evidence>
<evidence type="ECO:0000256" key="6">
    <source>
        <dbReference type="ARBA" id="ARBA00022989"/>
    </source>
</evidence>
<feature type="transmembrane region" description="Helical" evidence="9">
    <location>
        <begin position="415"/>
        <end position="439"/>
    </location>
</feature>
<feature type="transmembrane region" description="Helical" evidence="9">
    <location>
        <begin position="108"/>
        <end position="128"/>
    </location>
</feature>
<feature type="transmembrane region" description="Helical" evidence="9">
    <location>
        <begin position="12"/>
        <end position="32"/>
    </location>
</feature>
<gene>
    <name evidence="10" type="ORF">BINO364_LOCUS5823</name>
</gene>
<dbReference type="PANTHER" id="PTHR48021:SF46">
    <property type="entry name" value="MAJOR FACILITATOR SUPERFAMILY (MFS) PROFILE DOMAIN-CONTAINING PROTEIN"/>
    <property type="match status" value="1"/>
</dbReference>
<keyword evidence="8" id="KW-0325">Glycoprotein</keyword>
<keyword evidence="6 9" id="KW-1133">Transmembrane helix</keyword>
<dbReference type="EMBL" id="OV170234">
    <property type="protein sequence ID" value="CAH0719489.1"/>
    <property type="molecule type" value="Genomic_DNA"/>
</dbReference>
<feature type="transmembrane region" description="Helical" evidence="9">
    <location>
        <begin position="164"/>
        <end position="185"/>
    </location>
</feature>
<evidence type="ECO:0000313" key="10">
    <source>
        <dbReference type="EMBL" id="CAH0719489.1"/>
    </source>
</evidence>
<dbReference type="InterPro" id="IPR036259">
    <property type="entry name" value="MFS_trans_sf"/>
</dbReference>